<gene>
    <name evidence="1" type="ORF">WFZ86_19460</name>
</gene>
<proteinExistence type="predicted"/>
<dbReference type="RefSeq" id="WP_342693495.1">
    <property type="nucleotide sequence ID" value="NZ_JBCGDP010000034.1"/>
</dbReference>
<dbReference type="InterPro" id="IPR036116">
    <property type="entry name" value="FN3_sf"/>
</dbReference>
<evidence type="ECO:0000313" key="2">
    <source>
        <dbReference type="Proteomes" id="UP001468798"/>
    </source>
</evidence>
<name>A0ABU9NWQ4_9FLAO</name>
<sequence>MRRLNRISLIAITLLLFSCDDILEKDITNDMIELISPINYDEIESNVVTFKWNSLSNSDKYRIQIFKTDKTKILDSLITKTNLTYPLLPGEYQWRVRGENFAYQSAFSLQADFSVIESSDLSNQQIILKSPNDNYFTRSSSITCNWQPLSKADYYEFELLNVTNGDTFVFKETNIINPTLIINNTHLNTEAKYKWKVKGINGTSETLFSSNTFSIDRTIPNQPSNTLPAQNATFTINQSINFSWSIPADVGAVQSLISYTIEFANDINFTTVIQKNDVSAASFDRAFTTIGTYYWRIKATDLAGNISIYSTPFKFIVK</sequence>
<protein>
    <recommendedName>
        <fullName evidence="3">Fibronectin type-III domain-containing protein</fullName>
    </recommendedName>
</protein>
<evidence type="ECO:0000313" key="1">
    <source>
        <dbReference type="EMBL" id="MEM0578689.1"/>
    </source>
</evidence>
<dbReference type="EMBL" id="JBCGDP010000034">
    <property type="protein sequence ID" value="MEM0578689.1"/>
    <property type="molecule type" value="Genomic_DNA"/>
</dbReference>
<dbReference type="InterPro" id="IPR013783">
    <property type="entry name" value="Ig-like_fold"/>
</dbReference>
<dbReference type="Gene3D" id="2.60.40.10">
    <property type="entry name" value="Immunoglobulins"/>
    <property type="match status" value="3"/>
</dbReference>
<accession>A0ABU9NWQ4</accession>
<evidence type="ECO:0008006" key="3">
    <source>
        <dbReference type="Google" id="ProtNLM"/>
    </source>
</evidence>
<organism evidence="1 2">
    <name type="scientific">Flavobacterium polysaccharolyticum</name>
    <dbReference type="NCBI Taxonomy" id="3133148"/>
    <lineage>
        <taxon>Bacteria</taxon>
        <taxon>Pseudomonadati</taxon>
        <taxon>Bacteroidota</taxon>
        <taxon>Flavobacteriia</taxon>
        <taxon>Flavobacteriales</taxon>
        <taxon>Flavobacteriaceae</taxon>
        <taxon>Flavobacterium</taxon>
    </lineage>
</organism>
<dbReference type="Proteomes" id="UP001468798">
    <property type="component" value="Unassembled WGS sequence"/>
</dbReference>
<reference evidence="1 2" key="1">
    <citation type="submission" date="2024-03" db="EMBL/GenBank/DDBJ databases">
        <title>Two novel species of the genus Flavobacterium exhibiting potentially degradation of complex polysaccharides.</title>
        <authorList>
            <person name="Lian X."/>
        </authorList>
    </citation>
    <scope>NUCLEOTIDE SEQUENCE [LARGE SCALE GENOMIC DNA]</scope>
    <source>
        <strain evidence="1 2">N6</strain>
    </source>
</reference>
<dbReference type="SUPFAM" id="SSF49265">
    <property type="entry name" value="Fibronectin type III"/>
    <property type="match status" value="1"/>
</dbReference>
<dbReference type="PROSITE" id="PS51257">
    <property type="entry name" value="PROKAR_LIPOPROTEIN"/>
    <property type="match status" value="1"/>
</dbReference>
<comment type="caution">
    <text evidence="1">The sequence shown here is derived from an EMBL/GenBank/DDBJ whole genome shotgun (WGS) entry which is preliminary data.</text>
</comment>
<keyword evidence="2" id="KW-1185">Reference proteome</keyword>